<evidence type="ECO:0000256" key="5">
    <source>
        <dbReference type="PROSITE-ProRule" id="PRU01371"/>
    </source>
</evidence>
<keyword evidence="4" id="KW-0862">Zinc</keyword>
<evidence type="ECO:0000313" key="9">
    <source>
        <dbReference type="Proteomes" id="UP001295684"/>
    </source>
</evidence>
<evidence type="ECO:0000256" key="3">
    <source>
        <dbReference type="ARBA" id="ARBA00022771"/>
    </source>
</evidence>
<dbReference type="AlphaFoldDB" id="A0AAD1Y4I6"/>
<comment type="caution">
    <text evidence="8">The sequence shown here is derived from an EMBL/GenBank/DDBJ whole genome shotgun (WGS) entry which is preliminary data.</text>
</comment>
<evidence type="ECO:0000256" key="6">
    <source>
        <dbReference type="SAM" id="MobiDB-lite"/>
    </source>
</evidence>
<dbReference type="Pfam" id="PF13913">
    <property type="entry name" value="zf-C2HC_2"/>
    <property type="match status" value="2"/>
</dbReference>
<evidence type="ECO:0000259" key="7">
    <source>
        <dbReference type="PROSITE" id="PS52027"/>
    </source>
</evidence>
<dbReference type="EMBL" id="CAMPGE010026873">
    <property type="protein sequence ID" value="CAI2384534.1"/>
    <property type="molecule type" value="Genomic_DNA"/>
</dbReference>
<sequence length="718" mass="81708">MRANDSSAAAEALGFGRTRKPEPVQRDTTSYGSTNYGYTSSYLGESQISRPSVINNETKRISSHKIIDYGKTPNAGYQSAIKESYIPSSTHKIEDDFSSLKYNHTVSTNYQGIQGSYNQPQTHSYGMSSKLGEGSLASSYNPYRPIENNKESMSSYHPPNFPYLSKNYEAGATQKFQETSQPYYNINPSDQGYPSCQNEITNHFKDPNGAATNFEIPADNDSYLRTPPKEKSPPRAWGAGEQPRTAVPQDTYDSSVILKNKQNDSAKKAELSPEEIPIPHLKQANEKPQKSERRKTKKEPRTSLRTDRPKKKGGLIKNPNILIFKELEKHALEDEILDADERSPSPTARPDHPTSKANFFKKERSIPGIKRKPKTLASVLEKKSKELASGKTKRCPNKDNAKAMATRKNSSPKGRENSKIATIKKASYYTQSIYNQSKEKRERSNNIQTLIKSRIPSAKTIRPQPEAKFNQKGVKRAKFDLTTMSSPKNRTMTPKKTISKFSVQTPTSKMMHKKTRLRNSKLVKDSPRSGQTFTQRKTTLTTNSAVKAKSRVPTSTVKLHKTPKKKQVAKKKFISKNEDPNDGREQCRSCQRWFLPERVEKHESACYKINNTKRAKFNSTRQREIDSDQRYFKNLNVDKYEEKKQAKKSNWKKKSSQFREAMKAAREGKVAPAQDDQTLVPCKYCNRTFKEETAERHIPFCAKKAKQNKIKKGIKKRK</sequence>
<feature type="region of interest" description="Disordered" evidence="6">
    <location>
        <begin position="385"/>
        <end position="417"/>
    </location>
</feature>
<dbReference type="Proteomes" id="UP001295684">
    <property type="component" value="Unassembled WGS sequence"/>
</dbReference>
<dbReference type="PANTHER" id="PTHR13555:SF36">
    <property type="entry name" value="ZINC FINGER C2HC DOMAIN-CONTAINING PROTEIN 1B"/>
    <property type="match status" value="1"/>
</dbReference>
<accession>A0AAD1Y4I6</accession>
<feature type="region of interest" description="Disordered" evidence="6">
    <location>
        <begin position="645"/>
        <end position="672"/>
    </location>
</feature>
<feature type="compositionally biased region" description="Basic residues" evidence="6">
    <location>
        <begin position="645"/>
        <end position="656"/>
    </location>
</feature>
<dbReference type="PANTHER" id="PTHR13555">
    <property type="entry name" value="C2H2 ZINC FINGER CGI-62-RELATED"/>
    <property type="match status" value="1"/>
</dbReference>
<organism evidence="8 9">
    <name type="scientific">Euplotes crassus</name>
    <dbReference type="NCBI Taxonomy" id="5936"/>
    <lineage>
        <taxon>Eukaryota</taxon>
        <taxon>Sar</taxon>
        <taxon>Alveolata</taxon>
        <taxon>Ciliophora</taxon>
        <taxon>Intramacronucleata</taxon>
        <taxon>Spirotrichea</taxon>
        <taxon>Hypotrichia</taxon>
        <taxon>Euplotida</taxon>
        <taxon>Euplotidae</taxon>
        <taxon>Moneuplotes</taxon>
    </lineage>
</organism>
<reference evidence="8" key="1">
    <citation type="submission" date="2023-07" db="EMBL/GenBank/DDBJ databases">
        <authorList>
            <consortium name="AG Swart"/>
            <person name="Singh M."/>
            <person name="Singh A."/>
            <person name="Seah K."/>
            <person name="Emmerich C."/>
        </authorList>
    </citation>
    <scope>NUCLEOTIDE SEQUENCE</scope>
    <source>
        <strain evidence="8">DP1</strain>
    </source>
</reference>
<feature type="domain" description="C2HC/C3H-type" evidence="7">
    <location>
        <begin position="583"/>
        <end position="612"/>
    </location>
</feature>
<keyword evidence="1" id="KW-0479">Metal-binding</keyword>
<keyword evidence="2" id="KW-0677">Repeat</keyword>
<feature type="compositionally biased region" description="Basic and acidic residues" evidence="6">
    <location>
        <begin position="261"/>
        <end position="271"/>
    </location>
</feature>
<dbReference type="GO" id="GO:0008270">
    <property type="term" value="F:zinc ion binding"/>
    <property type="evidence" value="ECO:0007669"/>
    <property type="project" value="UniProtKB-KW"/>
</dbReference>
<evidence type="ECO:0000256" key="4">
    <source>
        <dbReference type="ARBA" id="ARBA00022833"/>
    </source>
</evidence>
<evidence type="ECO:0000256" key="1">
    <source>
        <dbReference type="ARBA" id="ARBA00022723"/>
    </source>
</evidence>
<gene>
    <name evidence="8" type="ORF">ECRASSUSDP1_LOCUS26067</name>
</gene>
<keyword evidence="9" id="KW-1185">Reference proteome</keyword>
<feature type="region of interest" description="Disordered" evidence="6">
    <location>
        <begin position="1"/>
        <end position="36"/>
    </location>
</feature>
<protein>
    <recommendedName>
        <fullName evidence="7">C2HC/C3H-type domain-containing protein</fullName>
    </recommendedName>
</protein>
<dbReference type="InterPro" id="IPR026319">
    <property type="entry name" value="ZC2HC1A/B-like"/>
</dbReference>
<proteinExistence type="predicted"/>
<feature type="compositionally biased region" description="Basic and acidic residues" evidence="6">
    <location>
        <begin position="660"/>
        <end position="669"/>
    </location>
</feature>
<evidence type="ECO:0000313" key="8">
    <source>
        <dbReference type="EMBL" id="CAI2384534.1"/>
    </source>
</evidence>
<name>A0AAD1Y4I6_EUPCR</name>
<keyword evidence="3 5" id="KW-0863">Zinc-finger</keyword>
<dbReference type="PROSITE" id="PS52027">
    <property type="entry name" value="ZF_C2HC_C3H"/>
    <property type="match status" value="2"/>
</dbReference>
<evidence type="ECO:0000256" key="2">
    <source>
        <dbReference type="ARBA" id="ARBA00022737"/>
    </source>
</evidence>
<feature type="region of interest" description="Disordered" evidence="6">
    <location>
        <begin position="200"/>
        <end position="317"/>
    </location>
</feature>
<feature type="domain" description="C2HC/C3H-type" evidence="7">
    <location>
        <begin position="678"/>
        <end position="707"/>
    </location>
</feature>
<dbReference type="InterPro" id="IPR049899">
    <property type="entry name" value="Znf_C2HC_C3H"/>
</dbReference>